<evidence type="ECO:0000313" key="9">
    <source>
        <dbReference type="Proteomes" id="UP000007993"/>
    </source>
</evidence>
<reference evidence="8 9" key="1">
    <citation type="journal article" date="2013" name="Mar. Genomics">
        <title>Expression of sulfatases in Rhodopirellula baltica and the diversity of sulfatases in the genus Rhodopirellula.</title>
        <authorList>
            <person name="Wegner C.E."/>
            <person name="Richter-Heitmann T."/>
            <person name="Klindworth A."/>
            <person name="Klockow C."/>
            <person name="Richter M."/>
            <person name="Achstetter T."/>
            <person name="Glockner F.O."/>
            <person name="Harder J."/>
        </authorList>
    </citation>
    <scope>NUCLEOTIDE SEQUENCE [LARGE SCALE GENOMIC DNA]</scope>
    <source>
        <strain evidence="8 9">SH28</strain>
    </source>
</reference>
<dbReference type="PANTHER" id="PTHR10491:SF4">
    <property type="entry name" value="METHIONINE ADENOSYLTRANSFERASE 2 SUBUNIT BETA"/>
    <property type="match status" value="1"/>
</dbReference>
<comment type="pathway">
    <text evidence="1 6">Carbohydrate biosynthesis; dTDP-L-rhamnose biosynthesis.</text>
</comment>
<dbReference type="GO" id="GO:0048270">
    <property type="term" value="F:methionine adenosyltransferase regulator activity"/>
    <property type="evidence" value="ECO:0007669"/>
    <property type="project" value="TreeGrafter"/>
</dbReference>
<proteinExistence type="inferred from homology"/>
<comment type="catalytic activity">
    <reaction evidence="5">
        <text>dTDP-beta-L-rhamnose + NADP(+) = dTDP-4-dehydro-beta-L-rhamnose + NADPH + H(+)</text>
        <dbReference type="Rhea" id="RHEA:21796"/>
        <dbReference type="ChEBI" id="CHEBI:15378"/>
        <dbReference type="ChEBI" id="CHEBI:57510"/>
        <dbReference type="ChEBI" id="CHEBI:57783"/>
        <dbReference type="ChEBI" id="CHEBI:58349"/>
        <dbReference type="ChEBI" id="CHEBI:62830"/>
        <dbReference type="EC" id="1.1.1.133"/>
    </reaction>
</comment>
<sequence>MIIVLGGSGYVGKAITKSLSKHDLEYATLSRSQLDYSDSEKLSHHLISFGARFLINAAGYTGKPNVDACEHDKSNCLFGNAILPGRIADACRNAGIPWGHISSGCIYTGSKGASGFTEEDLPNFSFRQDNCSFYSGTKALGEEILANEKSNYIWRLRIPFDQFDGPRNYLSKLMRYERLLEATNSVSELSEFADACVQCYLKNLPFGIYNITNPDEVSTHEVIDLITSVLPSSKQYQFFASEEDFMSKTAIAPRSNCVLDSSKILKAGIKLTPARDAIARALNSWVPEKKGKSLAC</sequence>
<dbReference type="GO" id="GO:0006556">
    <property type="term" value="P:S-adenosylmethionine biosynthetic process"/>
    <property type="evidence" value="ECO:0007669"/>
    <property type="project" value="TreeGrafter"/>
</dbReference>
<protein>
    <recommendedName>
        <fullName evidence="4 6">dTDP-4-dehydrorhamnose reductase</fullName>
        <ecNumber evidence="3 6">1.1.1.133</ecNumber>
    </recommendedName>
</protein>
<dbReference type="SUPFAM" id="SSF51735">
    <property type="entry name" value="NAD(P)-binding Rossmann-fold domains"/>
    <property type="match status" value="1"/>
</dbReference>
<keyword evidence="6" id="KW-0560">Oxidoreductase</keyword>
<name>K5C9L2_RHOBT</name>
<evidence type="ECO:0000256" key="2">
    <source>
        <dbReference type="ARBA" id="ARBA00010944"/>
    </source>
</evidence>
<dbReference type="AlphaFoldDB" id="K5C9L2"/>
<keyword evidence="6" id="KW-0521">NADP</keyword>
<dbReference type="RefSeq" id="WP_007334357.1">
    <property type="nucleotide sequence ID" value="NZ_AMCW01000137.1"/>
</dbReference>
<dbReference type="PATRIC" id="fig|993517.3.peg.5331"/>
<evidence type="ECO:0000256" key="4">
    <source>
        <dbReference type="ARBA" id="ARBA00017099"/>
    </source>
</evidence>
<dbReference type="InterPro" id="IPR029903">
    <property type="entry name" value="RmlD-like-bd"/>
</dbReference>
<evidence type="ECO:0000256" key="6">
    <source>
        <dbReference type="RuleBase" id="RU364082"/>
    </source>
</evidence>
<dbReference type="GO" id="GO:0008831">
    <property type="term" value="F:dTDP-4-dehydrorhamnose reductase activity"/>
    <property type="evidence" value="ECO:0007669"/>
    <property type="project" value="UniProtKB-EC"/>
</dbReference>
<organism evidence="8 9">
    <name type="scientific">Rhodopirellula baltica SH28</name>
    <dbReference type="NCBI Taxonomy" id="993517"/>
    <lineage>
        <taxon>Bacteria</taxon>
        <taxon>Pseudomonadati</taxon>
        <taxon>Planctomycetota</taxon>
        <taxon>Planctomycetia</taxon>
        <taxon>Pirellulales</taxon>
        <taxon>Pirellulaceae</taxon>
        <taxon>Rhodopirellula</taxon>
    </lineage>
</organism>
<dbReference type="GO" id="GO:0048269">
    <property type="term" value="C:methionine adenosyltransferase complex"/>
    <property type="evidence" value="ECO:0007669"/>
    <property type="project" value="TreeGrafter"/>
</dbReference>
<dbReference type="InterPro" id="IPR005913">
    <property type="entry name" value="dTDP_dehydrorham_reduct"/>
</dbReference>
<comment type="caution">
    <text evidence="8">The sequence shown here is derived from an EMBL/GenBank/DDBJ whole genome shotgun (WGS) entry which is preliminary data.</text>
</comment>
<evidence type="ECO:0000259" key="7">
    <source>
        <dbReference type="Pfam" id="PF04321"/>
    </source>
</evidence>
<evidence type="ECO:0000313" key="8">
    <source>
        <dbReference type="EMBL" id="EKJ99829.1"/>
    </source>
</evidence>
<dbReference type="Pfam" id="PF04321">
    <property type="entry name" value="RmlD_sub_bind"/>
    <property type="match status" value="1"/>
</dbReference>
<comment type="function">
    <text evidence="6">Catalyzes the reduction of dTDP-6-deoxy-L-lyxo-4-hexulose to yield dTDP-L-rhamnose.</text>
</comment>
<evidence type="ECO:0000256" key="5">
    <source>
        <dbReference type="ARBA" id="ARBA00048200"/>
    </source>
</evidence>
<feature type="domain" description="RmlD-like substrate binding" evidence="7">
    <location>
        <begin position="2"/>
        <end position="284"/>
    </location>
</feature>
<dbReference type="EC" id="1.1.1.133" evidence="3 6"/>
<gene>
    <name evidence="8" type="ORF">RBSH_04913</name>
</gene>
<dbReference type="InterPro" id="IPR036291">
    <property type="entry name" value="NAD(P)-bd_dom_sf"/>
</dbReference>
<dbReference type="EMBL" id="AMCW01000137">
    <property type="protein sequence ID" value="EKJ99829.1"/>
    <property type="molecule type" value="Genomic_DNA"/>
</dbReference>
<comment type="similarity">
    <text evidence="2 6">Belongs to the dTDP-4-dehydrorhamnose reductase family.</text>
</comment>
<evidence type="ECO:0000256" key="3">
    <source>
        <dbReference type="ARBA" id="ARBA00012929"/>
    </source>
</evidence>
<dbReference type="Gene3D" id="3.40.50.720">
    <property type="entry name" value="NAD(P)-binding Rossmann-like Domain"/>
    <property type="match status" value="1"/>
</dbReference>
<accession>K5C9L2</accession>
<dbReference type="PANTHER" id="PTHR10491">
    <property type="entry name" value="DTDP-4-DEHYDRORHAMNOSE REDUCTASE"/>
    <property type="match status" value="1"/>
</dbReference>
<evidence type="ECO:0000256" key="1">
    <source>
        <dbReference type="ARBA" id="ARBA00004781"/>
    </source>
</evidence>
<dbReference type="Proteomes" id="UP000007993">
    <property type="component" value="Unassembled WGS sequence"/>
</dbReference>